<evidence type="ECO:0000313" key="5">
    <source>
        <dbReference type="Proteomes" id="UP000236742"/>
    </source>
</evidence>
<accession>A0A1H5WG71</accession>
<evidence type="ECO:0000313" key="4">
    <source>
        <dbReference type="EMBL" id="SEF98462.1"/>
    </source>
</evidence>
<proteinExistence type="predicted"/>
<dbReference type="GO" id="GO:0003824">
    <property type="term" value="F:catalytic activity"/>
    <property type="evidence" value="ECO:0007669"/>
    <property type="project" value="InterPro"/>
</dbReference>
<evidence type="ECO:0000256" key="2">
    <source>
        <dbReference type="ARBA" id="ARBA00022827"/>
    </source>
</evidence>
<keyword evidence="5" id="KW-1185">Reference proteome</keyword>
<dbReference type="SUPFAM" id="SSF55103">
    <property type="entry name" value="FAD-linked oxidases, C-terminal domain"/>
    <property type="match status" value="1"/>
</dbReference>
<sequence>MKIMTPATEAELAELVAGAYGPLAPRGGNTRGVPVVGDILSVAGLRGVELYEPGALTLVVKAGTPLAEVEQLLAGENQRLAFEPMDLRGLLGTKGEPTIGGVFAANVSGPRRVQAGAARDFLLGVRYVDGGGRVIRNGGRVMKNVTGYDLVKLMAGSWGTLGVLSEVSLKVLPRAETQATVRLHGVDVKVAVKAMAAALGSPFEVTGAAHDPAAAEGPVVMVRIEGFEASVAYRCARLTEVLRIFGDVSVLDDPDASAVIWRDIRDVAAFHGKPGDVWRLSVKPSEAPEIAERLQADALLFDWGGGLIWARVPEGTNLRARAGAFDGHATIIRASVDTCSRLGMFQPEPATVAALSRGLRAKFDPRGIFNPGLMDAPVEA</sequence>
<keyword evidence="2" id="KW-0274">FAD</keyword>
<protein>
    <submittedName>
        <fullName evidence="4">Glycolate oxidase FAD binding subunit</fullName>
    </submittedName>
</protein>
<reference evidence="4 5" key="1">
    <citation type="submission" date="2016-10" db="EMBL/GenBank/DDBJ databases">
        <authorList>
            <person name="de Groot N.N."/>
        </authorList>
    </citation>
    <scope>NUCLEOTIDE SEQUENCE [LARGE SCALE GENOMIC DNA]</scope>
    <source>
        <strain evidence="4 5">DSM 23413</strain>
    </source>
</reference>
<dbReference type="InterPro" id="IPR016169">
    <property type="entry name" value="FAD-bd_PCMH_sub2"/>
</dbReference>
<dbReference type="Pfam" id="PF01565">
    <property type="entry name" value="FAD_binding_4"/>
    <property type="match status" value="1"/>
</dbReference>
<dbReference type="GO" id="GO:0071949">
    <property type="term" value="F:FAD binding"/>
    <property type="evidence" value="ECO:0007669"/>
    <property type="project" value="InterPro"/>
</dbReference>
<dbReference type="PROSITE" id="PS51387">
    <property type="entry name" value="FAD_PCMH"/>
    <property type="match status" value="1"/>
</dbReference>
<dbReference type="InterPro" id="IPR016166">
    <property type="entry name" value="FAD-bd_PCMH"/>
</dbReference>
<dbReference type="Proteomes" id="UP000236742">
    <property type="component" value="Unassembled WGS sequence"/>
</dbReference>
<dbReference type="PANTHER" id="PTHR11748">
    <property type="entry name" value="D-LACTATE DEHYDROGENASE"/>
    <property type="match status" value="1"/>
</dbReference>
<dbReference type="Gene3D" id="3.30.465.10">
    <property type="match status" value="1"/>
</dbReference>
<keyword evidence="1" id="KW-0285">Flavoprotein</keyword>
<dbReference type="AlphaFoldDB" id="A0A1H5WG71"/>
<dbReference type="InterPro" id="IPR036318">
    <property type="entry name" value="FAD-bd_PCMH-like_sf"/>
</dbReference>
<evidence type="ECO:0000259" key="3">
    <source>
        <dbReference type="PROSITE" id="PS51387"/>
    </source>
</evidence>
<dbReference type="InterPro" id="IPR016164">
    <property type="entry name" value="FAD-linked_Oxase-like_C"/>
</dbReference>
<organism evidence="4 5">
    <name type="scientific">Jhaorihella thermophila</name>
    <dbReference type="NCBI Taxonomy" id="488547"/>
    <lineage>
        <taxon>Bacteria</taxon>
        <taxon>Pseudomonadati</taxon>
        <taxon>Pseudomonadota</taxon>
        <taxon>Alphaproteobacteria</taxon>
        <taxon>Rhodobacterales</taxon>
        <taxon>Paracoccaceae</taxon>
        <taxon>Jhaorihella</taxon>
    </lineage>
</organism>
<dbReference type="SUPFAM" id="SSF56176">
    <property type="entry name" value="FAD-binding/transporter-associated domain-like"/>
    <property type="match status" value="1"/>
</dbReference>
<name>A0A1H5WG71_9RHOB</name>
<feature type="domain" description="FAD-binding PCMH-type" evidence="3">
    <location>
        <begin position="1"/>
        <end position="174"/>
    </location>
</feature>
<dbReference type="EMBL" id="FNVD01000008">
    <property type="protein sequence ID" value="SEF98462.1"/>
    <property type="molecule type" value="Genomic_DNA"/>
</dbReference>
<gene>
    <name evidence="4" type="ORF">SAMN05421751_10810</name>
</gene>
<dbReference type="InterPro" id="IPR006094">
    <property type="entry name" value="Oxid_FAD_bind_N"/>
</dbReference>
<dbReference type="PANTHER" id="PTHR11748:SF103">
    <property type="entry name" value="GLYCOLATE OXIDASE SUBUNIT GLCE"/>
    <property type="match status" value="1"/>
</dbReference>
<evidence type="ECO:0000256" key="1">
    <source>
        <dbReference type="ARBA" id="ARBA00022630"/>
    </source>
</evidence>